<organism evidence="1 2">
    <name type="scientific">Halomicronema hongdechloris C2206</name>
    <dbReference type="NCBI Taxonomy" id="1641165"/>
    <lineage>
        <taxon>Bacteria</taxon>
        <taxon>Bacillati</taxon>
        <taxon>Cyanobacteriota</taxon>
        <taxon>Cyanophyceae</taxon>
        <taxon>Nodosilineales</taxon>
        <taxon>Nodosilineaceae</taxon>
        <taxon>Halomicronema</taxon>
    </lineage>
</organism>
<dbReference type="EMBL" id="CP021983">
    <property type="protein sequence ID" value="ASC72017.1"/>
    <property type="molecule type" value="Genomic_DNA"/>
</dbReference>
<sequence>MPNETLRPRSRRLHQVLSSSILTTLAIVAVAIADPQVPYSADLNLSSQASSLKLPAFQMSNWGSTTDNQLPSPVVKQPLGQTQILRTIPSLLEAKFIAAGTAVTEETAADSQAEPMAVKLNEMSSTAWPSLQTD</sequence>
<dbReference type="KEGG" id="hhg:XM38_029710"/>
<proteinExistence type="predicted"/>
<protein>
    <submittedName>
        <fullName evidence="1">Uncharacterized protein</fullName>
    </submittedName>
</protein>
<keyword evidence="2" id="KW-1185">Reference proteome</keyword>
<gene>
    <name evidence="1" type="ORF">XM38_029710</name>
</gene>
<accession>A0A1Z3HPC7</accession>
<dbReference type="AlphaFoldDB" id="A0A1Z3HPC7"/>
<name>A0A1Z3HPC7_9CYAN</name>
<dbReference type="Proteomes" id="UP000191901">
    <property type="component" value="Chromosome"/>
</dbReference>
<reference evidence="1 2" key="1">
    <citation type="journal article" date="2016" name="Biochim. Biophys. Acta">
        <title>Characterization of red-shifted phycobilisomes isolated from the chlorophyll f-containing cyanobacterium Halomicronema hongdechloris.</title>
        <authorList>
            <person name="Li Y."/>
            <person name="Lin Y."/>
            <person name="Garvey C.J."/>
            <person name="Birch D."/>
            <person name="Corkery R.W."/>
            <person name="Loughlin P.C."/>
            <person name="Scheer H."/>
            <person name="Willows R.D."/>
            <person name="Chen M."/>
        </authorList>
    </citation>
    <scope>NUCLEOTIDE SEQUENCE [LARGE SCALE GENOMIC DNA]</scope>
    <source>
        <strain evidence="1 2">C2206</strain>
    </source>
</reference>
<evidence type="ECO:0000313" key="1">
    <source>
        <dbReference type="EMBL" id="ASC72017.1"/>
    </source>
</evidence>
<evidence type="ECO:0000313" key="2">
    <source>
        <dbReference type="Proteomes" id="UP000191901"/>
    </source>
</evidence>